<evidence type="ECO:0000256" key="1">
    <source>
        <dbReference type="ARBA" id="ARBA00004123"/>
    </source>
</evidence>
<dbReference type="GO" id="GO:0005634">
    <property type="term" value="C:nucleus"/>
    <property type="evidence" value="ECO:0007669"/>
    <property type="project" value="UniProtKB-SubCell"/>
</dbReference>
<feature type="compositionally biased region" description="Basic and acidic residues" evidence="3">
    <location>
        <begin position="258"/>
        <end position="268"/>
    </location>
</feature>
<dbReference type="OrthoDB" id="434939at2759"/>
<dbReference type="AlphaFoldDB" id="A0A1D1VHH5"/>
<organism evidence="5 6">
    <name type="scientific">Ramazzottius varieornatus</name>
    <name type="common">Water bear</name>
    <name type="synonym">Tardigrade</name>
    <dbReference type="NCBI Taxonomy" id="947166"/>
    <lineage>
        <taxon>Eukaryota</taxon>
        <taxon>Metazoa</taxon>
        <taxon>Ecdysozoa</taxon>
        <taxon>Tardigrada</taxon>
        <taxon>Eutardigrada</taxon>
        <taxon>Parachela</taxon>
        <taxon>Hypsibioidea</taxon>
        <taxon>Ramazzottiidae</taxon>
        <taxon>Ramazzottius</taxon>
    </lineage>
</organism>
<feature type="compositionally biased region" description="Polar residues" evidence="3">
    <location>
        <begin position="1"/>
        <end position="15"/>
    </location>
</feature>
<proteinExistence type="predicted"/>
<dbReference type="STRING" id="947166.A0A1D1VHH5"/>
<comment type="subcellular location">
    <subcellularLocation>
        <location evidence="1">Nucleus</location>
    </subcellularLocation>
</comment>
<feature type="compositionally biased region" description="Basic residues" evidence="3">
    <location>
        <begin position="283"/>
        <end position="303"/>
    </location>
</feature>
<dbReference type="PANTHER" id="PTHR13681:SF24">
    <property type="entry name" value="TUDOR DOMAIN-CONTAINING PROTEIN 3"/>
    <property type="match status" value="1"/>
</dbReference>
<protein>
    <recommendedName>
        <fullName evidence="4">RecQ mediated genome instability protein 1 OB-fold domain-containing protein</fullName>
    </recommendedName>
</protein>
<evidence type="ECO:0000256" key="2">
    <source>
        <dbReference type="ARBA" id="ARBA00023242"/>
    </source>
</evidence>
<dbReference type="Pfam" id="PF08585">
    <property type="entry name" value="RMI1_N_C"/>
    <property type="match status" value="1"/>
</dbReference>
<accession>A0A1D1VHH5</accession>
<feature type="region of interest" description="Disordered" evidence="3">
    <location>
        <begin position="181"/>
        <end position="227"/>
    </location>
</feature>
<reference evidence="5 6" key="1">
    <citation type="journal article" date="2016" name="Nat. Commun.">
        <title>Extremotolerant tardigrade genome and improved radiotolerance of human cultured cells by tardigrade-unique protein.</title>
        <authorList>
            <person name="Hashimoto T."/>
            <person name="Horikawa D.D."/>
            <person name="Saito Y."/>
            <person name="Kuwahara H."/>
            <person name="Kozuka-Hata H."/>
            <person name="Shin-I T."/>
            <person name="Minakuchi Y."/>
            <person name="Ohishi K."/>
            <person name="Motoyama A."/>
            <person name="Aizu T."/>
            <person name="Enomoto A."/>
            <person name="Kondo K."/>
            <person name="Tanaka S."/>
            <person name="Hara Y."/>
            <person name="Koshikawa S."/>
            <person name="Sagara H."/>
            <person name="Miura T."/>
            <person name="Yokobori S."/>
            <person name="Miyagawa K."/>
            <person name="Suzuki Y."/>
            <person name="Kubo T."/>
            <person name="Oyama M."/>
            <person name="Kohara Y."/>
            <person name="Fujiyama A."/>
            <person name="Arakawa K."/>
            <person name="Katayama T."/>
            <person name="Toyoda A."/>
            <person name="Kunieda T."/>
        </authorList>
    </citation>
    <scope>NUCLEOTIDE SEQUENCE [LARGE SCALE GENOMIC DNA]</scope>
    <source>
        <strain evidence="5 6">YOKOZUNA-1</strain>
    </source>
</reference>
<evidence type="ECO:0000313" key="5">
    <source>
        <dbReference type="EMBL" id="GAU97938.1"/>
    </source>
</evidence>
<dbReference type="EMBL" id="BDGG01000004">
    <property type="protein sequence ID" value="GAU97938.1"/>
    <property type="molecule type" value="Genomic_DNA"/>
</dbReference>
<dbReference type="InterPro" id="IPR013894">
    <property type="entry name" value="RMI1_OB"/>
</dbReference>
<keyword evidence="6" id="KW-1185">Reference proteome</keyword>
<comment type="caution">
    <text evidence="5">The sequence shown here is derived from an EMBL/GenBank/DDBJ whole genome shotgun (WGS) entry which is preliminary data.</text>
</comment>
<dbReference type="Proteomes" id="UP000186922">
    <property type="component" value="Unassembled WGS sequence"/>
</dbReference>
<sequence length="336" mass="37228">MMDNQQSWKTSLNNDLKNDPLPGLPPNASALSDRQVSAVQYFLQIEEITNILQPSLKQFSEGGKRMLRFRMTDGVQFVTAVENSKTELSPLTPPGTKVFISGSFKISSGFWLLDNQNVKIVGGVVAHMLRAWEIHRDVVVHGKRLGRVDDRPAWVPFGTPLKYSRNGLNFKAMDIVNQAAEKAGNDDDESEEEDEKQREFALQRQQEVSAARGDNAEQLPVLTIGPVDRRPPRLLQITNSYMSAEEPGVTRKLVVNPEKPKEATREVRYNPNNDPGIDEPIRRGRGGGRRGGRGGRGRGRRRGGSGGDDYGDGAPPPRTANLSDYIIQQLGGMSTR</sequence>
<dbReference type="PANTHER" id="PTHR13681">
    <property type="entry name" value="SURVIVAL OF MOTOR NEURON-RELATED-SPLICING FACTOR 30-RELATED"/>
    <property type="match status" value="1"/>
</dbReference>
<dbReference type="Gene3D" id="2.40.50.770">
    <property type="entry name" value="RecQ-mediated genome instability protein Rmi1, C-terminal domain"/>
    <property type="match status" value="1"/>
</dbReference>
<feature type="region of interest" description="Disordered" evidence="3">
    <location>
        <begin position="1"/>
        <end position="29"/>
    </location>
</feature>
<name>A0A1D1VHH5_RAMVA</name>
<evidence type="ECO:0000313" key="6">
    <source>
        <dbReference type="Proteomes" id="UP000186922"/>
    </source>
</evidence>
<feature type="domain" description="RecQ mediated genome instability protein 1 OB-fold" evidence="4">
    <location>
        <begin position="62"/>
        <end position="135"/>
    </location>
</feature>
<feature type="region of interest" description="Disordered" evidence="3">
    <location>
        <begin position="256"/>
        <end position="336"/>
    </location>
</feature>
<keyword evidence="2" id="KW-0539">Nucleus</keyword>
<dbReference type="InterPro" id="IPR042470">
    <property type="entry name" value="RMI1_N_C_sf"/>
</dbReference>
<gene>
    <name evidence="5" type="primary">RvY_09156-1</name>
    <name evidence="5" type="synonym">RvY_09156.1</name>
    <name evidence="5" type="ORF">RvY_09156</name>
</gene>
<evidence type="ECO:0000256" key="3">
    <source>
        <dbReference type="SAM" id="MobiDB-lite"/>
    </source>
</evidence>
<evidence type="ECO:0000259" key="4">
    <source>
        <dbReference type="Pfam" id="PF08585"/>
    </source>
</evidence>